<accession>A0A1Y1HKZ4</accession>
<feature type="compositionally biased region" description="Acidic residues" evidence="1">
    <location>
        <begin position="171"/>
        <end position="182"/>
    </location>
</feature>
<dbReference type="AlphaFoldDB" id="A0A1Y1HKZ4"/>
<reference evidence="2 3" key="1">
    <citation type="journal article" date="2014" name="Nat. Commun.">
        <title>Klebsormidium flaccidum genome reveals primary factors for plant terrestrial adaptation.</title>
        <authorList>
            <person name="Hori K."/>
            <person name="Maruyama F."/>
            <person name="Fujisawa T."/>
            <person name="Togashi T."/>
            <person name="Yamamoto N."/>
            <person name="Seo M."/>
            <person name="Sato S."/>
            <person name="Yamada T."/>
            <person name="Mori H."/>
            <person name="Tajima N."/>
            <person name="Moriyama T."/>
            <person name="Ikeuchi M."/>
            <person name="Watanabe M."/>
            <person name="Wada H."/>
            <person name="Kobayashi K."/>
            <person name="Saito M."/>
            <person name="Masuda T."/>
            <person name="Sasaki-Sekimoto Y."/>
            <person name="Mashiguchi K."/>
            <person name="Awai K."/>
            <person name="Shimojima M."/>
            <person name="Masuda S."/>
            <person name="Iwai M."/>
            <person name="Nobusawa T."/>
            <person name="Narise T."/>
            <person name="Kondo S."/>
            <person name="Saito H."/>
            <person name="Sato R."/>
            <person name="Murakawa M."/>
            <person name="Ihara Y."/>
            <person name="Oshima-Yamada Y."/>
            <person name="Ohtaka K."/>
            <person name="Satoh M."/>
            <person name="Sonobe K."/>
            <person name="Ishii M."/>
            <person name="Ohtani R."/>
            <person name="Kanamori-Sato M."/>
            <person name="Honoki R."/>
            <person name="Miyazaki D."/>
            <person name="Mochizuki H."/>
            <person name="Umetsu J."/>
            <person name="Higashi K."/>
            <person name="Shibata D."/>
            <person name="Kamiya Y."/>
            <person name="Sato N."/>
            <person name="Nakamura Y."/>
            <person name="Tabata S."/>
            <person name="Ida S."/>
            <person name="Kurokawa K."/>
            <person name="Ohta H."/>
        </authorList>
    </citation>
    <scope>NUCLEOTIDE SEQUENCE [LARGE SCALE GENOMIC DNA]</scope>
    <source>
        <strain evidence="2 3">NIES-2285</strain>
    </source>
</reference>
<dbReference type="Gene3D" id="1.10.10.60">
    <property type="entry name" value="Homeodomain-like"/>
    <property type="match status" value="1"/>
</dbReference>
<protein>
    <submittedName>
        <fullName evidence="2">Uncharacterized protein</fullName>
    </submittedName>
</protein>
<feature type="region of interest" description="Disordered" evidence="1">
    <location>
        <begin position="248"/>
        <end position="367"/>
    </location>
</feature>
<sequence length="553" mass="61587">MLCEWSWTVASSPSVQTSRPGLVLHTSFQTRCKRTKPVDVEFAPTKAEQAERSSPSRRPGACLSSEAITMTSVLQARLGSLCQCTAPTFSHHTQGIRSAHSVSSLNPIRWPELQTSRLQRQICFGAADGSPRGVAVQTRAGKNRPGPAERRRKEATGKAPPRKQRTRAEELMEEAESQELSEEEFNAMLDELDAELEEDLKAGRIKEVGGVLIEVDADEGGSPAAELGASVEDEEEWKQRVVAEIKRWAEEEAEGGEALEEGEDFEEGDEFEEDFDEFDEFEEGEFDEEEFEAADVEGEESGNAESSNEQKNGASELESAKAAPPSEFLISGDLGSQESPATETEATEGELVSEEKAETPEEAEERAAMALALSEITTWQERKLRWALEKSEHRRHKLEIKNIVSDTKLPRKVVLAWLKIHIKEPPRPLESAVPKKSAPADAVAEGDGEEEELRGPSKKRIKKVNLETFEKVYRIAPQPSREQIQDLVKLTHIPYKTVVEWFDKRNGFTASTSGDVRQQRKDERKKRGARDDGDELAPLTMIEPENDGVSIRP</sequence>
<dbReference type="Proteomes" id="UP000054558">
    <property type="component" value="Unassembled WGS sequence"/>
</dbReference>
<gene>
    <name evidence="2" type="ORF">KFL_000270440</name>
</gene>
<organism evidence="2 3">
    <name type="scientific">Klebsormidium nitens</name>
    <name type="common">Green alga</name>
    <name type="synonym">Ulothrix nitens</name>
    <dbReference type="NCBI Taxonomy" id="105231"/>
    <lineage>
        <taxon>Eukaryota</taxon>
        <taxon>Viridiplantae</taxon>
        <taxon>Streptophyta</taxon>
        <taxon>Klebsormidiophyceae</taxon>
        <taxon>Klebsormidiales</taxon>
        <taxon>Klebsormidiaceae</taxon>
        <taxon>Klebsormidium</taxon>
    </lineage>
</organism>
<evidence type="ECO:0000313" key="3">
    <source>
        <dbReference type="Proteomes" id="UP000054558"/>
    </source>
</evidence>
<dbReference type="InterPro" id="IPR001356">
    <property type="entry name" value="HD"/>
</dbReference>
<feature type="compositionally biased region" description="Basic and acidic residues" evidence="1">
    <location>
        <begin position="147"/>
        <end position="156"/>
    </location>
</feature>
<dbReference type="EMBL" id="DF236976">
    <property type="protein sequence ID" value="GAQ79284.1"/>
    <property type="molecule type" value="Genomic_DNA"/>
</dbReference>
<keyword evidence="3" id="KW-1185">Reference proteome</keyword>
<feature type="region of interest" description="Disordered" evidence="1">
    <location>
        <begin position="428"/>
        <end position="457"/>
    </location>
</feature>
<feature type="region of interest" description="Disordered" evidence="1">
    <location>
        <begin position="508"/>
        <end position="553"/>
    </location>
</feature>
<evidence type="ECO:0000256" key="1">
    <source>
        <dbReference type="SAM" id="MobiDB-lite"/>
    </source>
</evidence>
<feature type="compositionally biased region" description="Acidic residues" evidence="1">
    <location>
        <begin position="251"/>
        <end position="302"/>
    </location>
</feature>
<feature type="region of interest" description="Disordered" evidence="1">
    <location>
        <begin position="129"/>
        <end position="182"/>
    </location>
</feature>
<dbReference type="InterPro" id="IPR009057">
    <property type="entry name" value="Homeodomain-like_sf"/>
</dbReference>
<dbReference type="CDD" id="cd00086">
    <property type="entry name" value="homeodomain"/>
    <property type="match status" value="1"/>
</dbReference>
<dbReference type="GO" id="GO:0003677">
    <property type="term" value="F:DNA binding"/>
    <property type="evidence" value="ECO:0007669"/>
    <property type="project" value="InterPro"/>
</dbReference>
<evidence type="ECO:0000313" key="2">
    <source>
        <dbReference type="EMBL" id="GAQ79284.1"/>
    </source>
</evidence>
<proteinExistence type="predicted"/>
<dbReference type="OrthoDB" id="514822at2759"/>
<dbReference type="SUPFAM" id="SSF46689">
    <property type="entry name" value="Homeodomain-like"/>
    <property type="match status" value="1"/>
</dbReference>
<name>A0A1Y1HKZ4_KLENI</name>
<feature type="compositionally biased region" description="Polar residues" evidence="1">
    <location>
        <begin position="334"/>
        <end position="344"/>
    </location>
</feature>